<dbReference type="RefSeq" id="WP_180905079.1">
    <property type="nucleotide sequence ID" value="NZ_CP040908.1"/>
</dbReference>
<dbReference type="InterPro" id="IPR026444">
    <property type="entry name" value="Secre_tail"/>
</dbReference>
<dbReference type="KEGG" id="efal:FH779_13485"/>
<dbReference type="Pfam" id="PF13583">
    <property type="entry name" value="Reprolysin_4"/>
    <property type="match status" value="1"/>
</dbReference>
<feature type="chain" id="PRO_5028975263" evidence="3">
    <location>
        <begin position="20"/>
        <end position="752"/>
    </location>
</feature>
<dbReference type="NCBIfam" id="TIGR04183">
    <property type="entry name" value="Por_Secre_tail"/>
    <property type="match status" value="1"/>
</dbReference>
<dbReference type="Pfam" id="PF18962">
    <property type="entry name" value="Por_Secre_tail"/>
    <property type="match status" value="1"/>
</dbReference>
<reference evidence="5 6" key="1">
    <citation type="submission" date="2019-06" db="EMBL/GenBank/DDBJ databases">
        <title>Emergence of pandrug resistant Empedobacter falsenii in China.</title>
        <authorList>
            <person name="Dong N."/>
            <person name="Chen S."/>
            <person name="Zhang R."/>
        </authorList>
    </citation>
    <scope>NUCLEOTIDE SEQUENCE [LARGE SCALE GENOMIC DNA]</scope>
    <source>
        <strain evidence="5 6">1681-1</strain>
    </source>
</reference>
<evidence type="ECO:0000256" key="2">
    <source>
        <dbReference type="SAM" id="MobiDB-lite"/>
    </source>
</evidence>
<dbReference type="InterPro" id="IPR024079">
    <property type="entry name" value="MetalloPept_cat_dom_sf"/>
</dbReference>
<dbReference type="AlphaFoldDB" id="A0A7H9DV95"/>
<dbReference type="EMBL" id="CP040908">
    <property type="protein sequence ID" value="QLL59040.1"/>
    <property type="molecule type" value="Genomic_DNA"/>
</dbReference>
<evidence type="ECO:0000256" key="1">
    <source>
        <dbReference type="ARBA" id="ARBA00022729"/>
    </source>
</evidence>
<dbReference type="GO" id="GO:0008237">
    <property type="term" value="F:metallopeptidase activity"/>
    <property type="evidence" value="ECO:0007669"/>
    <property type="project" value="InterPro"/>
</dbReference>
<evidence type="ECO:0000313" key="6">
    <source>
        <dbReference type="Proteomes" id="UP000510643"/>
    </source>
</evidence>
<feature type="signal peptide" evidence="3">
    <location>
        <begin position="1"/>
        <end position="19"/>
    </location>
</feature>
<dbReference type="GeneID" id="78402489"/>
<feature type="compositionally biased region" description="Low complexity" evidence="2">
    <location>
        <begin position="471"/>
        <end position="481"/>
    </location>
</feature>
<evidence type="ECO:0000259" key="4">
    <source>
        <dbReference type="Pfam" id="PF18962"/>
    </source>
</evidence>
<feature type="region of interest" description="Disordered" evidence="2">
    <location>
        <begin position="471"/>
        <end position="490"/>
    </location>
</feature>
<dbReference type="Gene3D" id="3.40.390.10">
    <property type="entry name" value="Collagenase (Catalytic Domain)"/>
    <property type="match status" value="1"/>
</dbReference>
<gene>
    <name evidence="5" type="ORF">FH779_13485</name>
</gene>
<keyword evidence="6" id="KW-1185">Reference proteome</keyword>
<keyword evidence="1 3" id="KW-0732">Signal</keyword>
<dbReference type="SUPFAM" id="SSF55486">
    <property type="entry name" value="Metalloproteases ('zincins'), catalytic domain"/>
    <property type="match status" value="1"/>
</dbReference>
<dbReference type="Proteomes" id="UP000510643">
    <property type="component" value="Chromosome"/>
</dbReference>
<evidence type="ECO:0000313" key="5">
    <source>
        <dbReference type="EMBL" id="QLL59040.1"/>
    </source>
</evidence>
<accession>A0A7H9DV95</accession>
<sequence length="752" mass="82037">MKKLLFTLSVFSLFGYANAQNWKEVPSYFLKSKNITTEYQNSKVYSMDINTLKNKLTLAPSNTSNQSGVIVDMPTSDGSIQKYMIWEASILSPKLQEKYPNIRSYVGKSLDDPSVYLRFSVTPLGLSSSIFRNEGKSDFIESYDVEGSTYYEVHSSSKAVSNFVCSTNELISKHQANNEDSSNLQNKANNQVFKTYRLALSVPGEYSAYFGGTKEKALAAMTNTMTRVNGVFEKDMSVNFQFIDNIDDLIFTDASTDPYSAPAQGMADHPTYGSAPYYLSTWQVELQTYLTNNLGEDKYDIGHFFGSQGGGGNAGCIGCVCDTAFPDGKGSGMTSPANKIPSGDKFDIDYVAHEIGHQMGANHTYSHIYEGTGVNVEPGSGSTIMGYAGITSYNVQSNSDDYFTYRSIAQVQNNLKTKGCGVEKPILNTPPSIQLEKALYRIPVGTAFKLDAKITDAENDAVLTTWEQNNSGTSATANANSRVKETKTSGPNFRSFSPVKETYRYFPNFTSILAGKLLHTGTGNVVWESLTSVARTYDFTVTARDYNVQGPQTQNGSVKVMATAGVGPFVVLTPDTTNSKLPINASNFDVTWDVAKTNEAPIETTKVKVSISWDAGKTFEELGIVDNTGTANFQMPSNAKDVTEGYIMIEAVDNVYLAVKKFSTGVLATKDLNTTKSTIYPNPSNGQFTIEQKASGKVNIEIVDVNGRVVYSVSENASGNLKKQIDTNLPSGVYIIKVSSNEGQSTSKLIIK</sequence>
<feature type="domain" description="Secretion system C-terminal sorting" evidence="4">
    <location>
        <begin position="679"/>
        <end position="751"/>
    </location>
</feature>
<name>A0A7H9DV95_9FLAO</name>
<organism evidence="5 6">
    <name type="scientific">Empedobacter falsenii</name>
    <dbReference type="NCBI Taxonomy" id="343874"/>
    <lineage>
        <taxon>Bacteria</taxon>
        <taxon>Pseudomonadati</taxon>
        <taxon>Bacteroidota</taxon>
        <taxon>Flavobacteriia</taxon>
        <taxon>Flavobacteriales</taxon>
        <taxon>Weeksellaceae</taxon>
        <taxon>Empedobacter</taxon>
    </lineage>
</organism>
<proteinExistence type="predicted"/>
<evidence type="ECO:0000256" key="3">
    <source>
        <dbReference type="SAM" id="SignalP"/>
    </source>
</evidence>
<protein>
    <submittedName>
        <fullName evidence="5">T9SS type A sorting domain-containing protein</fullName>
    </submittedName>
</protein>